<evidence type="ECO:0000313" key="3">
    <source>
        <dbReference type="Proteomes" id="UP000604825"/>
    </source>
</evidence>
<dbReference type="PANTHER" id="PTHR34120">
    <property type="entry name" value="EXPRESSED PROTEIN"/>
    <property type="match status" value="1"/>
</dbReference>
<dbReference type="AlphaFoldDB" id="A0A811Q6L2"/>
<feature type="region of interest" description="Disordered" evidence="1">
    <location>
        <begin position="75"/>
        <end position="97"/>
    </location>
</feature>
<feature type="region of interest" description="Disordered" evidence="1">
    <location>
        <begin position="190"/>
        <end position="228"/>
    </location>
</feature>
<dbReference type="EMBL" id="CAJGYO010000009">
    <property type="protein sequence ID" value="CAD6254772.1"/>
    <property type="molecule type" value="Genomic_DNA"/>
</dbReference>
<evidence type="ECO:0000313" key="2">
    <source>
        <dbReference type="EMBL" id="CAD6254772.1"/>
    </source>
</evidence>
<reference evidence="2" key="1">
    <citation type="submission" date="2020-10" db="EMBL/GenBank/DDBJ databases">
        <authorList>
            <person name="Han B."/>
            <person name="Lu T."/>
            <person name="Zhao Q."/>
            <person name="Huang X."/>
            <person name="Zhao Y."/>
        </authorList>
    </citation>
    <scope>NUCLEOTIDE SEQUENCE</scope>
</reference>
<protein>
    <submittedName>
        <fullName evidence="2">Uncharacterized protein</fullName>
    </submittedName>
</protein>
<dbReference type="OrthoDB" id="696504at2759"/>
<organism evidence="2 3">
    <name type="scientific">Miscanthus lutarioriparius</name>
    <dbReference type="NCBI Taxonomy" id="422564"/>
    <lineage>
        <taxon>Eukaryota</taxon>
        <taxon>Viridiplantae</taxon>
        <taxon>Streptophyta</taxon>
        <taxon>Embryophyta</taxon>
        <taxon>Tracheophyta</taxon>
        <taxon>Spermatophyta</taxon>
        <taxon>Magnoliopsida</taxon>
        <taxon>Liliopsida</taxon>
        <taxon>Poales</taxon>
        <taxon>Poaceae</taxon>
        <taxon>PACMAD clade</taxon>
        <taxon>Panicoideae</taxon>
        <taxon>Andropogonodae</taxon>
        <taxon>Andropogoneae</taxon>
        <taxon>Saccharinae</taxon>
        <taxon>Miscanthus</taxon>
    </lineage>
</organism>
<feature type="compositionally biased region" description="Polar residues" evidence="1">
    <location>
        <begin position="78"/>
        <end position="87"/>
    </location>
</feature>
<accession>A0A811Q6L2</accession>
<feature type="region of interest" description="Disordered" evidence="1">
    <location>
        <begin position="327"/>
        <end position="348"/>
    </location>
</feature>
<gene>
    <name evidence="2" type="ORF">NCGR_LOCUS38371</name>
</gene>
<proteinExistence type="predicted"/>
<dbReference type="Proteomes" id="UP000604825">
    <property type="component" value="Unassembled WGS sequence"/>
</dbReference>
<feature type="compositionally biased region" description="Basic residues" evidence="1">
    <location>
        <begin position="203"/>
        <end position="226"/>
    </location>
</feature>
<comment type="caution">
    <text evidence="2">The sequence shown here is derived from an EMBL/GenBank/DDBJ whole genome shotgun (WGS) entry which is preliminary data.</text>
</comment>
<evidence type="ECO:0000256" key="1">
    <source>
        <dbReference type="SAM" id="MobiDB-lite"/>
    </source>
</evidence>
<keyword evidence="3" id="KW-1185">Reference proteome</keyword>
<feature type="region of interest" description="Disordered" evidence="1">
    <location>
        <begin position="162"/>
        <end position="181"/>
    </location>
</feature>
<dbReference type="PANTHER" id="PTHR34120:SF23">
    <property type="entry name" value="EXPRESSED PROTEIN"/>
    <property type="match status" value="1"/>
</dbReference>
<sequence>MVYVLPEFHSDISNGFAIYEYKHIHRTARSKVRIERPRHCLFVLLGKKRLETQDQEYSFIDQAHGTEQGEKLAAAPITSISTSQPKNSLKPPRARRRRRDFLSFQSRVRLSFPRSLALMAAASRVGDPAESTRLRIGDEIAWSEISGVYDRDDSLKENTNPKCLLKNHPGANNGASQRFSGNLKPTAAPIIGLSGKLGQGGGRGRHHPPRRPSSPRRPRRGRRARARAAVPGPLAQGVLHREGALRPRACAPRPPAEAARGDGGGCCGGLAFFMRRNRSRNSVECVDQSPPLPPVVETARRRETKEVEAASAAAPGLGGMRRFASGRRAAEWAAEMDGDGRVATSGPL</sequence>
<name>A0A811Q6L2_9POAL</name>